<evidence type="ECO:0000313" key="2">
    <source>
        <dbReference type="Proteomes" id="UP001174932"/>
    </source>
</evidence>
<dbReference type="Proteomes" id="UP001174932">
    <property type="component" value="Unassembled WGS sequence"/>
</dbReference>
<keyword evidence="2" id="KW-1185">Reference proteome</keyword>
<protein>
    <submittedName>
        <fullName evidence="1">Uncharacterized protein</fullName>
    </submittedName>
</protein>
<dbReference type="RefSeq" id="WP_304379014.1">
    <property type="nucleotide sequence ID" value="NZ_JAUOZU010000027.1"/>
</dbReference>
<evidence type="ECO:0000313" key="1">
    <source>
        <dbReference type="EMBL" id="MDO6967084.1"/>
    </source>
</evidence>
<comment type="caution">
    <text evidence="1">The sequence shown here is derived from an EMBL/GenBank/DDBJ whole genome shotgun (WGS) entry which is preliminary data.</text>
</comment>
<reference evidence="1" key="2">
    <citation type="submission" date="2023-07" db="EMBL/GenBank/DDBJ databases">
        <authorList>
            <person name="Shen H."/>
        </authorList>
    </citation>
    <scope>NUCLEOTIDE SEQUENCE</scope>
    <source>
        <strain evidence="1">TNR-22</strain>
    </source>
</reference>
<dbReference type="EMBL" id="JAUOZU010000027">
    <property type="protein sequence ID" value="MDO6967084.1"/>
    <property type="molecule type" value="Genomic_DNA"/>
</dbReference>
<proteinExistence type="predicted"/>
<accession>A0ABT8YTL4</accession>
<reference evidence="1" key="1">
    <citation type="journal article" date="2015" name="Int. J. Syst. Evol. Microbiol.">
        <title>Rhizobium alvei sp. nov., isolated from a freshwater river.</title>
        <authorList>
            <person name="Sheu S.Y."/>
            <person name="Huang H.W."/>
            <person name="Young C.C."/>
            <person name="Chen W.M."/>
        </authorList>
    </citation>
    <scope>NUCLEOTIDE SEQUENCE</scope>
    <source>
        <strain evidence="1">TNR-22</strain>
    </source>
</reference>
<name>A0ABT8YTL4_9HYPH</name>
<organism evidence="1 2">
    <name type="scientific">Rhizobium alvei</name>
    <dbReference type="NCBI Taxonomy" id="1132659"/>
    <lineage>
        <taxon>Bacteria</taxon>
        <taxon>Pseudomonadati</taxon>
        <taxon>Pseudomonadota</taxon>
        <taxon>Alphaproteobacteria</taxon>
        <taxon>Hyphomicrobiales</taxon>
        <taxon>Rhizobiaceae</taxon>
        <taxon>Rhizobium/Agrobacterium group</taxon>
        <taxon>Rhizobium</taxon>
    </lineage>
</organism>
<sequence>MEKNDKDLTALIKALANDPKRDNSLYHRAVAEARRAFAEAEAHIQGPVALKTKIRKRKDKVTIKWTFKPEE</sequence>
<gene>
    <name evidence="1" type="ORF">Q4481_24270</name>
</gene>